<keyword evidence="2" id="KW-1185">Reference proteome</keyword>
<dbReference type="EMBL" id="JABSNW010000007">
    <property type="protein sequence ID" value="KAL2886085.1"/>
    <property type="molecule type" value="Genomic_DNA"/>
</dbReference>
<accession>A0ABR4MCU2</accession>
<gene>
    <name evidence="1" type="ORF">HOO65_070547</name>
</gene>
<evidence type="ECO:0008006" key="3">
    <source>
        <dbReference type="Google" id="ProtNLM"/>
    </source>
</evidence>
<sequence>MANELLDDRDTLPVGKHWAFNFHKRQPELKMRRFSRYDYQRAKCDDPEFIQAWLMLVQNIVATYGIVESNIRDFDETGFMMRIILAGMIVTGAKRRSNEKNLAQPGNQEWGQIIIHQIALLRSENQILQQKNEILSRHRRAKKKRLRNGGCLTVTKGQDLQDQKDVNVQ</sequence>
<protein>
    <recommendedName>
        <fullName evidence="3">Transposase</fullName>
    </recommendedName>
</protein>
<organism evidence="1 2">
    <name type="scientific">Ceratocystis lukuohia</name>
    <dbReference type="NCBI Taxonomy" id="2019550"/>
    <lineage>
        <taxon>Eukaryota</taxon>
        <taxon>Fungi</taxon>
        <taxon>Dikarya</taxon>
        <taxon>Ascomycota</taxon>
        <taxon>Pezizomycotina</taxon>
        <taxon>Sordariomycetes</taxon>
        <taxon>Hypocreomycetidae</taxon>
        <taxon>Microascales</taxon>
        <taxon>Ceratocystidaceae</taxon>
        <taxon>Ceratocystis</taxon>
    </lineage>
</organism>
<dbReference type="GeneID" id="98120652"/>
<evidence type="ECO:0000313" key="2">
    <source>
        <dbReference type="Proteomes" id="UP001610728"/>
    </source>
</evidence>
<name>A0ABR4MCU2_9PEZI</name>
<dbReference type="RefSeq" id="XP_070857265.1">
    <property type="nucleotide sequence ID" value="XM_071001362.1"/>
</dbReference>
<reference evidence="1 2" key="1">
    <citation type="submission" date="2020-05" db="EMBL/GenBank/DDBJ databases">
        <title>Ceratocystis lukuohia genome.</title>
        <authorList>
            <person name="Harrington T.C."/>
            <person name="Kim K."/>
            <person name="Mayers C.G."/>
        </authorList>
    </citation>
    <scope>NUCLEOTIDE SEQUENCE [LARGE SCALE GENOMIC DNA]</scope>
    <source>
        <strain evidence="1 2">C4212</strain>
    </source>
</reference>
<proteinExistence type="predicted"/>
<evidence type="ECO:0000313" key="1">
    <source>
        <dbReference type="EMBL" id="KAL2886085.1"/>
    </source>
</evidence>
<dbReference type="Proteomes" id="UP001610728">
    <property type="component" value="Unassembled WGS sequence"/>
</dbReference>
<comment type="caution">
    <text evidence="1">The sequence shown here is derived from an EMBL/GenBank/DDBJ whole genome shotgun (WGS) entry which is preliminary data.</text>
</comment>